<dbReference type="InterPro" id="IPR036875">
    <property type="entry name" value="Znf_CCHC_sf"/>
</dbReference>
<dbReference type="GeneID" id="115921593"/>
<name>A0A7M7NDJ3_STRPU</name>
<feature type="domain" description="CCHC-type" evidence="2">
    <location>
        <begin position="300"/>
        <end position="314"/>
    </location>
</feature>
<evidence type="ECO:0000313" key="4">
    <source>
        <dbReference type="Proteomes" id="UP000007110"/>
    </source>
</evidence>
<reference evidence="3" key="2">
    <citation type="submission" date="2021-01" db="UniProtKB">
        <authorList>
            <consortium name="EnsemblMetazoa"/>
        </authorList>
    </citation>
    <scope>IDENTIFICATION</scope>
</reference>
<dbReference type="SUPFAM" id="SSF57756">
    <property type="entry name" value="Retrovirus zinc finger-like domains"/>
    <property type="match status" value="1"/>
</dbReference>
<dbReference type="CDD" id="cd00303">
    <property type="entry name" value="retropepsin_like"/>
    <property type="match status" value="1"/>
</dbReference>
<accession>A0A7M7NDJ3</accession>
<dbReference type="InParanoid" id="A0A7M7NDJ3"/>
<dbReference type="GO" id="GO:0008270">
    <property type="term" value="F:zinc ion binding"/>
    <property type="evidence" value="ECO:0007669"/>
    <property type="project" value="UniProtKB-KW"/>
</dbReference>
<dbReference type="Gene3D" id="2.40.70.10">
    <property type="entry name" value="Acid Proteases"/>
    <property type="match status" value="1"/>
</dbReference>
<dbReference type="Pfam" id="PF00098">
    <property type="entry name" value="zf-CCHC"/>
    <property type="match status" value="2"/>
</dbReference>
<dbReference type="RefSeq" id="XP_030835050.1">
    <property type="nucleotide sequence ID" value="XM_030979190.1"/>
</dbReference>
<dbReference type="InterPro" id="IPR051714">
    <property type="entry name" value="Znf_CCHC_NABP"/>
</dbReference>
<evidence type="ECO:0000256" key="1">
    <source>
        <dbReference type="PROSITE-ProRule" id="PRU00047"/>
    </source>
</evidence>
<dbReference type="AlphaFoldDB" id="A0A7M7NDJ3"/>
<dbReference type="PANTHER" id="PTHR23002">
    <property type="entry name" value="ZINC FINGER CCHC DOMAIN CONTAINING PROTEIN"/>
    <property type="match status" value="1"/>
</dbReference>
<dbReference type="FunFam" id="4.10.60.10:FF:000140">
    <property type="entry name" value="Uncharacterized protein"/>
    <property type="match status" value="1"/>
</dbReference>
<dbReference type="GO" id="GO:0003676">
    <property type="term" value="F:nucleic acid binding"/>
    <property type="evidence" value="ECO:0007669"/>
    <property type="project" value="InterPro"/>
</dbReference>
<keyword evidence="4" id="KW-1185">Reference proteome</keyword>
<dbReference type="InterPro" id="IPR001878">
    <property type="entry name" value="Znf_CCHC"/>
</dbReference>
<dbReference type="InterPro" id="IPR001969">
    <property type="entry name" value="Aspartic_peptidase_AS"/>
</dbReference>
<proteinExistence type="predicted"/>
<dbReference type="GO" id="GO:0004190">
    <property type="term" value="F:aspartic-type endopeptidase activity"/>
    <property type="evidence" value="ECO:0007669"/>
    <property type="project" value="InterPro"/>
</dbReference>
<dbReference type="Gene3D" id="4.10.60.10">
    <property type="entry name" value="Zinc finger, CCHC-type"/>
    <property type="match status" value="1"/>
</dbReference>
<sequence>MADVTQVISALTEALQGLSVQHTPPPVRLSKFRGPPKAAGDLALQEWSDEFRSYATHYRLTGEAKAQALIDNLAGVAKEEILCREYSVRKDSEQIIKVLKSLFSPIESVPSISQAFHNRDQQDGESLADFSRALMRLYDRMEKAAGDKEDRNAMKRLKDSSLKERFVRGAKEKWIHRELRRIEMASKTKTFLEMRTEVLEFFAGEEPLRKPKVHDLEVYAQSADISSQAKRQEEYSLRTELADLKNDVALLTKSVQELVKEKLTHGQHAPVTQRKARRNKCYNCGEVGHSRQDCKNECICYSCKGRGHFARDCPAKMAQETSIPAAKNVRAPLTAKTELLGRLVAPCPCSEVQIAGLEIGCILDSGAQASIIPASVYDRFLKDKLGEPQQADGLFLHVQGVGDIEVLIEGFIEVPISILGQKLQGSFLVVADRARPVDDAEYPILVGCNILDRLKNESLLPTVRLAMLQKRKESQEQVPISASLIRIHTKGSEVIPPFSVRRVSCDVAGSSLSSSDIIICPTSDNRETTVQVYEGYHQVEDGASLDVLLANNSSRELHIPPSTVVAEASSGARKAEVVLDIQDDSITPSFE</sequence>
<protein>
    <recommendedName>
        <fullName evidence="2">CCHC-type domain-containing protein</fullName>
    </recommendedName>
</protein>
<evidence type="ECO:0000313" key="3">
    <source>
        <dbReference type="EnsemblMetazoa" id="XP_030835050"/>
    </source>
</evidence>
<keyword evidence="1" id="KW-0862">Zinc</keyword>
<keyword evidence="1" id="KW-0479">Metal-binding</keyword>
<feature type="domain" description="CCHC-type" evidence="2">
    <location>
        <begin position="280"/>
        <end position="296"/>
    </location>
</feature>
<dbReference type="InterPro" id="IPR021109">
    <property type="entry name" value="Peptidase_aspartic_dom_sf"/>
</dbReference>
<keyword evidence="1" id="KW-0863">Zinc-finger</keyword>
<dbReference type="KEGG" id="spu:115921593"/>
<dbReference type="FunFam" id="2.40.70.10:FF:000191">
    <property type="entry name" value="Uncharacterized protein"/>
    <property type="match status" value="1"/>
</dbReference>
<dbReference type="SMART" id="SM00343">
    <property type="entry name" value="ZnF_C2HC"/>
    <property type="match status" value="2"/>
</dbReference>
<dbReference type="EnsemblMetazoa" id="XM_030979190">
    <property type="protein sequence ID" value="XP_030835050"/>
    <property type="gene ID" value="LOC115921593"/>
</dbReference>
<dbReference type="Proteomes" id="UP000007110">
    <property type="component" value="Unassembled WGS sequence"/>
</dbReference>
<dbReference type="PROSITE" id="PS00141">
    <property type="entry name" value="ASP_PROTEASE"/>
    <property type="match status" value="1"/>
</dbReference>
<dbReference type="OrthoDB" id="10052314at2759"/>
<dbReference type="OMA" id="CKNECIC"/>
<dbReference type="GO" id="GO:0006508">
    <property type="term" value="P:proteolysis"/>
    <property type="evidence" value="ECO:0007669"/>
    <property type="project" value="InterPro"/>
</dbReference>
<dbReference type="PROSITE" id="PS50158">
    <property type="entry name" value="ZF_CCHC"/>
    <property type="match status" value="2"/>
</dbReference>
<reference evidence="4" key="1">
    <citation type="submission" date="2015-02" db="EMBL/GenBank/DDBJ databases">
        <title>Genome sequencing for Strongylocentrotus purpuratus.</title>
        <authorList>
            <person name="Murali S."/>
            <person name="Liu Y."/>
            <person name="Vee V."/>
            <person name="English A."/>
            <person name="Wang M."/>
            <person name="Skinner E."/>
            <person name="Han Y."/>
            <person name="Muzny D.M."/>
            <person name="Worley K.C."/>
            <person name="Gibbs R.A."/>
        </authorList>
    </citation>
    <scope>NUCLEOTIDE SEQUENCE</scope>
</reference>
<organism evidence="3 4">
    <name type="scientific">Strongylocentrotus purpuratus</name>
    <name type="common">Purple sea urchin</name>
    <dbReference type="NCBI Taxonomy" id="7668"/>
    <lineage>
        <taxon>Eukaryota</taxon>
        <taxon>Metazoa</taxon>
        <taxon>Echinodermata</taxon>
        <taxon>Eleutherozoa</taxon>
        <taxon>Echinozoa</taxon>
        <taxon>Echinoidea</taxon>
        <taxon>Euechinoidea</taxon>
        <taxon>Echinacea</taxon>
        <taxon>Camarodonta</taxon>
        <taxon>Echinidea</taxon>
        <taxon>Strongylocentrotidae</taxon>
        <taxon>Strongylocentrotus</taxon>
    </lineage>
</organism>
<dbReference type="SUPFAM" id="SSF50630">
    <property type="entry name" value="Acid proteases"/>
    <property type="match status" value="1"/>
</dbReference>
<evidence type="ECO:0000259" key="2">
    <source>
        <dbReference type="PROSITE" id="PS50158"/>
    </source>
</evidence>